<comment type="caution">
    <text evidence="1">The sequence shown here is derived from an EMBL/GenBank/DDBJ whole genome shotgun (WGS) entry which is preliminary data.</text>
</comment>
<name>S9PL88_CYSF2</name>
<keyword evidence="2" id="KW-1185">Reference proteome</keyword>
<accession>S9PL88</accession>
<sequence>MLTSACAVDVGPVRVEAAEDLARRLALAIPGDTVRGSLFLGSLDAVRTWAGEAAMLRCVDAGGEPRFMEFFNYPLGAFMRVNAAAAWELAPGCGGWDAAQRLLGQRAATDLLASAAGKALLLLSRCETRRLVGNLPSAYRAAVNHGDRSVSWEGFCRGRVTMRRDFMPCAFHEGLLRAVLESTKARGVEVVGSRVDVLDSEYVLSWE</sequence>
<evidence type="ECO:0008006" key="3">
    <source>
        <dbReference type="Google" id="ProtNLM"/>
    </source>
</evidence>
<reference evidence="1" key="1">
    <citation type="submission" date="2013-05" db="EMBL/GenBank/DDBJ databases">
        <title>Genome assembly of Cystobacter fuscus DSM 2262.</title>
        <authorList>
            <person name="Sharma G."/>
            <person name="Khatri I."/>
            <person name="Kaur C."/>
            <person name="Mayilraj S."/>
            <person name="Subramanian S."/>
        </authorList>
    </citation>
    <scope>NUCLEOTIDE SEQUENCE [LARGE SCALE GENOMIC DNA]</scope>
    <source>
        <strain evidence="1">DSM 2262</strain>
    </source>
</reference>
<proteinExistence type="predicted"/>
<gene>
    <name evidence="1" type="ORF">D187_004925</name>
</gene>
<dbReference type="InterPro" id="IPR011751">
    <property type="entry name" value="Mxa_paralog_2265"/>
</dbReference>
<dbReference type="RefSeq" id="WP_002632209.1">
    <property type="nucleotide sequence ID" value="NZ_ANAH02000004.1"/>
</dbReference>
<dbReference type="NCBIfam" id="TIGR02265">
    <property type="entry name" value="Mxa_TIGR02265"/>
    <property type="match status" value="1"/>
</dbReference>
<protein>
    <recommendedName>
        <fullName evidence="3">TIGR02265 family protein</fullName>
    </recommendedName>
</protein>
<organism evidence="1 2">
    <name type="scientific">Cystobacter fuscus (strain ATCC 25194 / DSM 2262 / NBRC 100088 / M29)</name>
    <dbReference type="NCBI Taxonomy" id="1242864"/>
    <lineage>
        <taxon>Bacteria</taxon>
        <taxon>Pseudomonadati</taxon>
        <taxon>Myxococcota</taxon>
        <taxon>Myxococcia</taxon>
        <taxon>Myxococcales</taxon>
        <taxon>Cystobacterineae</taxon>
        <taxon>Archangiaceae</taxon>
        <taxon>Cystobacter</taxon>
    </lineage>
</organism>
<dbReference type="Pfam" id="PF09536">
    <property type="entry name" value="DUF2378"/>
    <property type="match status" value="1"/>
</dbReference>
<evidence type="ECO:0000313" key="2">
    <source>
        <dbReference type="Proteomes" id="UP000011682"/>
    </source>
</evidence>
<dbReference type="OrthoDB" id="5523318at2"/>
<dbReference type="EMBL" id="ANAH02000004">
    <property type="protein sequence ID" value="EPX63796.1"/>
    <property type="molecule type" value="Genomic_DNA"/>
</dbReference>
<evidence type="ECO:0000313" key="1">
    <source>
        <dbReference type="EMBL" id="EPX63796.1"/>
    </source>
</evidence>
<dbReference type="AlphaFoldDB" id="S9PL88"/>
<dbReference type="Proteomes" id="UP000011682">
    <property type="component" value="Unassembled WGS sequence"/>
</dbReference>